<keyword evidence="3" id="KW-1185">Reference proteome</keyword>
<feature type="transmembrane region" description="Helical" evidence="1">
    <location>
        <begin position="20"/>
        <end position="44"/>
    </location>
</feature>
<organism evidence="2 3">
    <name type="scientific">Bursaphelenchus okinawaensis</name>
    <dbReference type="NCBI Taxonomy" id="465554"/>
    <lineage>
        <taxon>Eukaryota</taxon>
        <taxon>Metazoa</taxon>
        <taxon>Ecdysozoa</taxon>
        <taxon>Nematoda</taxon>
        <taxon>Chromadorea</taxon>
        <taxon>Rhabditida</taxon>
        <taxon>Tylenchina</taxon>
        <taxon>Tylenchomorpha</taxon>
        <taxon>Aphelenchoidea</taxon>
        <taxon>Aphelenchoididae</taxon>
        <taxon>Bursaphelenchus</taxon>
    </lineage>
</organism>
<evidence type="ECO:0000313" key="3">
    <source>
        <dbReference type="Proteomes" id="UP000614601"/>
    </source>
</evidence>
<dbReference type="OrthoDB" id="10440154at2759"/>
<comment type="caution">
    <text evidence="2">The sequence shown here is derived from an EMBL/GenBank/DDBJ whole genome shotgun (WGS) entry which is preliminary data.</text>
</comment>
<accession>A0A811K523</accession>
<feature type="transmembrane region" description="Helical" evidence="1">
    <location>
        <begin position="246"/>
        <end position="274"/>
    </location>
</feature>
<dbReference type="EMBL" id="CAJFDH010000002">
    <property type="protein sequence ID" value="CAD5210514.1"/>
    <property type="molecule type" value="Genomic_DNA"/>
</dbReference>
<name>A0A811K523_9BILA</name>
<protein>
    <submittedName>
        <fullName evidence="2">Uncharacterized protein</fullName>
    </submittedName>
</protein>
<dbReference type="InterPro" id="IPR019422">
    <property type="entry name" value="7TM_GPCR_serpentine_rcpt_Srh"/>
</dbReference>
<dbReference type="Proteomes" id="UP000614601">
    <property type="component" value="Unassembled WGS sequence"/>
</dbReference>
<dbReference type="AlphaFoldDB" id="A0A811K523"/>
<gene>
    <name evidence="2" type="ORF">BOKJ2_LOCUS3232</name>
</gene>
<dbReference type="EMBL" id="CAJFCW020000002">
    <property type="protein sequence ID" value="CAG9091514.1"/>
    <property type="molecule type" value="Genomic_DNA"/>
</dbReference>
<keyword evidence="1" id="KW-0812">Transmembrane</keyword>
<feature type="transmembrane region" description="Helical" evidence="1">
    <location>
        <begin position="112"/>
        <end position="135"/>
    </location>
</feature>
<feature type="transmembrane region" description="Helical" evidence="1">
    <location>
        <begin position="167"/>
        <end position="188"/>
    </location>
</feature>
<keyword evidence="1" id="KW-0472">Membrane</keyword>
<dbReference type="Proteomes" id="UP000783686">
    <property type="component" value="Unassembled WGS sequence"/>
</dbReference>
<evidence type="ECO:0000313" key="2">
    <source>
        <dbReference type="EMBL" id="CAD5210514.1"/>
    </source>
</evidence>
<feature type="transmembrane region" description="Helical" evidence="1">
    <location>
        <begin position="64"/>
        <end position="84"/>
    </location>
</feature>
<dbReference type="Pfam" id="PF10318">
    <property type="entry name" value="7TM_GPCR_Srh"/>
    <property type="match status" value="1"/>
</dbReference>
<evidence type="ECO:0000256" key="1">
    <source>
        <dbReference type="SAM" id="Phobius"/>
    </source>
</evidence>
<feature type="transmembrane region" description="Helical" evidence="1">
    <location>
        <begin position="220"/>
        <end position="240"/>
    </location>
</feature>
<proteinExistence type="predicted"/>
<reference evidence="2" key="1">
    <citation type="submission" date="2020-09" db="EMBL/GenBank/DDBJ databases">
        <authorList>
            <person name="Kikuchi T."/>
        </authorList>
    </citation>
    <scope>NUCLEOTIDE SEQUENCE</scope>
    <source>
        <strain evidence="2">SH1</strain>
    </source>
</reference>
<sequence length="318" mass="36128">MVLFAVIIKTPVEVRFEKNLFIISATYSLLMNVILFVLQPVYYGKYYGGYSAGLVSGNKPLTKFLSSVFGGLFVYFCISFSIGFSYQSYKLKVYVGDVKKSFFNVLERNNNWLIFTAIVFTTLVFSNFVMTYTLWDLYKVDPSTSETLMSVKEAHPDIVFVDLSTELYPRSIIMSVLGIGFLAILHAFRCNIEILKTIHSTKSIVSMKTFRLQCSFYRHYAVESVLAILLMHIPVVLYALTFLDYIHIECISEVCGIAMALHSNLIMCGSLACVTPYRRWILSMVGVREVSRTEHSRVVSMGAETQKKIAEIKEEMAS</sequence>
<keyword evidence="1" id="KW-1133">Transmembrane helix</keyword>